<proteinExistence type="predicted"/>
<dbReference type="EMBL" id="JWZT01003723">
    <property type="protein sequence ID" value="KII65786.1"/>
    <property type="molecule type" value="Genomic_DNA"/>
</dbReference>
<accession>A0A0C2MF72</accession>
<comment type="caution">
    <text evidence="1">The sequence shown here is derived from an EMBL/GenBank/DDBJ whole genome shotgun (WGS) entry which is preliminary data.</text>
</comment>
<gene>
    <name evidence="1" type="ORF">RF11_10305</name>
</gene>
<dbReference type="AlphaFoldDB" id="A0A0C2MF72"/>
<sequence>MQSFSQYENYSPAKWVNLRNNDLTQRMVSSCLEIKIDYIEHLVPYSEFFPEMLKPGIFCDNWPIGFKSKDILFGNKYPSPADGSKNRPVMNLKNRAIRKSQIRSRSRYSSLYQLSVSSSLSNLWDTTILTFLPK</sequence>
<dbReference type="Proteomes" id="UP000031668">
    <property type="component" value="Unassembled WGS sequence"/>
</dbReference>
<evidence type="ECO:0000313" key="1">
    <source>
        <dbReference type="EMBL" id="KII65786.1"/>
    </source>
</evidence>
<evidence type="ECO:0000313" key="2">
    <source>
        <dbReference type="Proteomes" id="UP000031668"/>
    </source>
</evidence>
<organism evidence="1 2">
    <name type="scientific">Thelohanellus kitauei</name>
    <name type="common">Myxosporean</name>
    <dbReference type="NCBI Taxonomy" id="669202"/>
    <lineage>
        <taxon>Eukaryota</taxon>
        <taxon>Metazoa</taxon>
        <taxon>Cnidaria</taxon>
        <taxon>Myxozoa</taxon>
        <taxon>Myxosporea</taxon>
        <taxon>Bivalvulida</taxon>
        <taxon>Platysporina</taxon>
        <taxon>Myxobolidae</taxon>
        <taxon>Thelohanellus</taxon>
    </lineage>
</organism>
<keyword evidence="2" id="KW-1185">Reference proteome</keyword>
<name>A0A0C2MF72_THEKT</name>
<protein>
    <submittedName>
        <fullName evidence="1">Uncharacterized protein</fullName>
    </submittedName>
</protein>
<reference evidence="1 2" key="1">
    <citation type="journal article" date="2014" name="Genome Biol. Evol.">
        <title>The genome of the myxosporean Thelohanellus kitauei shows adaptations to nutrient acquisition within its fish host.</title>
        <authorList>
            <person name="Yang Y."/>
            <person name="Xiong J."/>
            <person name="Zhou Z."/>
            <person name="Huo F."/>
            <person name="Miao W."/>
            <person name="Ran C."/>
            <person name="Liu Y."/>
            <person name="Zhang J."/>
            <person name="Feng J."/>
            <person name="Wang M."/>
            <person name="Wang M."/>
            <person name="Wang L."/>
            <person name="Yao B."/>
        </authorList>
    </citation>
    <scope>NUCLEOTIDE SEQUENCE [LARGE SCALE GENOMIC DNA]</scope>
    <source>
        <strain evidence="1">Wuqing</strain>
    </source>
</reference>